<dbReference type="InterPro" id="IPR010584">
    <property type="entry name" value="ExoDNase_VIII"/>
</dbReference>
<feature type="compositionally biased region" description="Polar residues" evidence="1">
    <location>
        <begin position="526"/>
        <end position="549"/>
    </location>
</feature>
<feature type="compositionally biased region" description="Basic and acidic residues" evidence="1">
    <location>
        <begin position="505"/>
        <end position="518"/>
    </location>
</feature>
<dbReference type="Proteomes" id="UP000050520">
    <property type="component" value="Unassembled WGS sequence"/>
</dbReference>
<comment type="caution">
    <text evidence="3">The sequence shown here is derived from an EMBL/GenBank/DDBJ whole genome shotgun (WGS) entry which is preliminary data.</text>
</comment>
<reference evidence="3 4" key="2">
    <citation type="journal article" date="2017" name="PLoS ONE">
        <title>Genomic and phenotypic characterisation of fluoroquinolone resistance mechanisms in Enterobacteriaceae in Durban, South Africa.</title>
        <authorList>
            <person name="Osei Sekyere J."/>
            <person name="Amoako D.G."/>
        </authorList>
    </citation>
    <scope>NUCLEOTIDE SEQUENCE [LARGE SCALE GENOMIC DNA]</scope>
    <source>
        <strain evidence="3 4">ST62:944112508</strain>
    </source>
</reference>
<evidence type="ECO:0000259" key="2">
    <source>
        <dbReference type="Pfam" id="PF12684"/>
    </source>
</evidence>
<dbReference type="Pfam" id="PF12684">
    <property type="entry name" value="DUF3799"/>
    <property type="match status" value="1"/>
</dbReference>
<dbReference type="AlphaFoldDB" id="A0AA40TJ89"/>
<name>A0AA40TJ89_CITFR</name>
<dbReference type="Gene3D" id="3.90.320.10">
    <property type="match status" value="1"/>
</dbReference>
<feature type="domain" description="Putative exodeoxyribonuclease 8 PDDEXK-like" evidence="2">
    <location>
        <begin position="806"/>
        <end position="971"/>
    </location>
</feature>
<protein>
    <submittedName>
        <fullName evidence="3">Exodeoxyribonuclease</fullName>
    </submittedName>
</protein>
<gene>
    <name evidence="3" type="ORF">AN672_18525</name>
</gene>
<feature type="compositionally biased region" description="Polar residues" evidence="1">
    <location>
        <begin position="493"/>
        <end position="503"/>
    </location>
</feature>
<feature type="compositionally biased region" description="Polar residues" evidence="1">
    <location>
        <begin position="119"/>
        <end position="128"/>
    </location>
</feature>
<feature type="region of interest" description="Disordered" evidence="1">
    <location>
        <begin position="119"/>
        <end position="146"/>
    </location>
</feature>
<reference evidence="4" key="1">
    <citation type="submission" date="2015-09" db="EMBL/GenBank/DDBJ databases">
        <title>Prevalence of NDMs in South Africa.</title>
        <authorList>
            <person name="Osei Sekyere J."/>
            <person name="Govinden U."/>
            <person name="Essack S."/>
            <person name="Haldorsen B."/>
            <person name="Samuelsen O."/>
            <person name="Aasnaes B."/>
            <person name="Sundsfjord A."/>
        </authorList>
    </citation>
    <scope>NUCLEOTIDE SEQUENCE [LARGE SCALE GENOMIC DNA]</scope>
    <source>
        <strain evidence="4">ST62:944112508</strain>
    </source>
</reference>
<evidence type="ECO:0000313" key="3">
    <source>
        <dbReference type="EMBL" id="KPR53906.1"/>
    </source>
</evidence>
<dbReference type="RefSeq" id="WP_057064334.1">
    <property type="nucleotide sequence ID" value="NZ_LJEB01000087.1"/>
</dbReference>
<evidence type="ECO:0000256" key="1">
    <source>
        <dbReference type="SAM" id="MobiDB-lite"/>
    </source>
</evidence>
<proteinExistence type="predicted"/>
<accession>A0AA40TJ89</accession>
<dbReference type="InterPro" id="IPR011604">
    <property type="entry name" value="PDDEXK-like_dom_sf"/>
</dbReference>
<evidence type="ECO:0000313" key="4">
    <source>
        <dbReference type="Proteomes" id="UP000050520"/>
    </source>
</evidence>
<dbReference type="Pfam" id="PF06630">
    <property type="entry name" value="Exonuc_VIII"/>
    <property type="match status" value="1"/>
</dbReference>
<feature type="region of interest" description="Disordered" evidence="1">
    <location>
        <begin position="485"/>
        <end position="569"/>
    </location>
</feature>
<feature type="region of interest" description="Disordered" evidence="1">
    <location>
        <begin position="403"/>
        <end position="429"/>
    </location>
</feature>
<dbReference type="InterPro" id="IPR024432">
    <property type="entry name" value="Put_RecE_PDDEXK-like_dom"/>
</dbReference>
<dbReference type="EMBL" id="LJEB01000087">
    <property type="protein sequence ID" value="KPR53906.1"/>
    <property type="molecule type" value="Genomic_DNA"/>
</dbReference>
<dbReference type="GO" id="GO:0051908">
    <property type="term" value="F:double-stranded DNA 5'-3' DNA exonuclease activity"/>
    <property type="evidence" value="ECO:0007669"/>
    <property type="project" value="InterPro"/>
</dbReference>
<sequence length="995" mass="111233">MSELTPYFVHHRAKKQSGEPSAVFWESAKTENRALRDADNALEDAGKDPASYFKPLVTNFPVVNELPPVGEISFTFCNFYQLGDDGMTWSQIPGVTLPAHPGEKVVEGTDETIVNGVDTSTGEIVDQSQLDHSDDSGNDGLDVDENDDEYTRYPIVQMSFRKQLLSQFTSDALRHHLTQTEHKEIVGLEMDTDNGYVQNLILAAESVEGIKKLDMPFLWKYTKAMKDVFDPEKRHELSLMLHFSKAWIETTHIDRGTLVKEWIAGNRISKVLPPNAPEKAPEKKEELPAVTAERYKRAVAQSLYNLNVESCIARIYPDAEPGSITIEQLKSAKDLIDSRDDIQAKVIKVISHINDIMDYDALSIFGVTRAIDWSDCLNIGPVVLRNQARSWLAENGIYSNGKKSNGYSEWDDDSRAARQSTAPSDDEVGKQLAAQRGEFVEGISDPNDPKWVKTEIGKPEEKPELVTKVAEGIFDVSALMQNSATHGTKKAAETTSNVQVQETDSNEKQAGDALHTGESDLGPGEESNTGQQTDVNQNTDSVSQNSDSVNHIEPKSPELVPEPQPVWPTHFEPGRYENLPNEVYHSANGISSTQLKDVRISPMYYYGRHIAKTIPREQNDAMLRGTIIHSYVLEPERFESEFAVPEEVPAEVVSTSGDLVSIIKEYNAGLPSLATPDELKAFIEELNKTLTPPLSLSGSADETANLYMSLPVDFQRIPDGTKHTASAQKACIKEYNASLQPLLKVSGTREQLLDQIATIDPEYAEKERAKFIPYNVSGTKEQLTEIVRAIRPDVVTADDWHQQQEEASQGKTMISLDMYAQAKNISAALQAHPSASRLLTHPSRQSEVSYFGFDEETGLEIRVRPDLEITLPHARIGGDLKTTSLGYVKQDELKARLHREIISRDYHLSAAMYCDTAELDQFFWIFVNRDEGYHWIAVVEASPDLLELGRKEYRRALRTINDCTMSGNWPAPITEDYTDELNDFDLRRLEALGSL</sequence>
<organism evidence="3 4">
    <name type="scientific">Citrobacter freundii</name>
    <dbReference type="NCBI Taxonomy" id="546"/>
    <lineage>
        <taxon>Bacteria</taxon>
        <taxon>Pseudomonadati</taxon>
        <taxon>Pseudomonadota</taxon>
        <taxon>Gammaproteobacteria</taxon>
        <taxon>Enterobacterales</taxon>
        <taxon>Enterobacteriaceae</taxon>
        <taxon>Citrobacter</taxon>
        <taxon>Citrobacter freundii complex</taxon>
    </lineage>
</organism>